<evidence type="ECO:0000256" key="6">
    <source>
        <dbReference type="ARBA" id="ARBA00023136"/>
    </source>
</evidence>
<feature type="transmembrane region" description="Helical" evidence="8">
    <location>
        <begin position="501"/>
        <end position="524"/>
    </location>
</feature>
<dbReference type="GeneID" id="27714980"/>
<dbReference type="InterPro" id="IPR004840">
    <property type="entry name" value="Amino_acid_permease_CS"/>
</dbReference>
<evidence type="ECO:0000256" key="2">
    <source>
        <dbReference type="ARBA" id="ARBA00022448"/>
    </source>
</evidence>
<keyword evidence="5 8" id="KW-1133">Transmembrane helix</keyword>
<dbReference type="Gene3D" id="1.20.1740.10">
    <property type="entry name" value="Amino acid/polyamine transporter I"/>
    <property type="match status" value="1"/>
</dbReference>
<feature type="compositionally biased region" description="Basic and acidic residues" evidence="7">
    <location>
        <begin position="8"/>
        <end position="22"/>
    </location>
</feature>
<keyword evidence="3 8" id="KW-0812">Transmembrane</keyword>
<dbReference type="RefSeq" id="XP_016629047.1">
    <property type="nucleotide sequence ID" value="XM_016779728.1"/>
</dbReference>
<keyword evidence="4" id="KW-0029">Amino-acid transport</keyword>
<dbReference type="FunFam" id="1.20.1740.10:FF:000006">
    <property type="entry name" value="General amino acid permease"/>
    <property type="match status" value="1"/>
</dbReference>
<feature type="domain" description="Amino acid permease/ SLC12A" evidence="9">
    <location>
        <begin position="90"/>
        <end position="553"/>
    </location>
</feature>
<keyword evidence="2" id="KW-0813">Transport</keyword>
<feature type="transmembrane region" description="Helical" evidence="8">
    <location>
        <begin position="530"/>
        <end position="549"/>
    </location>
</feature>
<feature type="transmembrane region" description="Helical" evidence="8">
    <location>
        <begin position="374"/>
        <end position="397"/>
    </location>
</feature>
<protein>
    <recommendedName>
        <fullName evidence="9">Amino acid permease/ SLC12A domain-containing protein</fullName>
    </recommendedName>
</protein>
<dbReference type="InterPro" id="IPR050524">
    <property type="entry name" value="APC_YAT"/>
</dbReference>
<evidence type="ECO:0000256" key="1">
    <source>
        <dbReference type="ARBA" id="ARBA00004141"/>
    </source>
</evidence>
<feature type="transmembrane region" description="Helical" evidence="8">
    <location>
        <begin position="91"/>
        <end position="108"/>
    </location>
</feature>
<evidence type="ECO:0000313" key="11">
    <source>
        <dbReference type="Proteomes" id="UP000053411"/>
    </source>
</evidence>
<dbReference type="OrthoDB" id="10062876at2759"/>
<dbReference type="VEuPathDB" id="FungiDB:Z520_09234"/>
<dbReference type="GO" id="GO:0016020">
    <property type="term" value="C:membrane"/>
    <property type="evidence" value="ECO:0007669"/>
    <property type="project" value="UniProtKB-SubCell"/>
</dbReference>
<organism evidence="10 11">
    <name type="scientific">Fonsecaea multimorphosa CBS 102226</name>
    <dbReference type="NCBI Taxonomy" id="1442371"/>
    <lineage>
        <taxon>Eukaryota</taxon>
        <taxon>Fungi</taxon>
        <taxon>Dikarya</taxon>
        <taxon>Ascomycota</taxon>
        <taxon>Pezizomycotina</taxon>
        <taxon>Eurotiomycetes</taxon>
        <taxon>Chaetothyriomycetidae</taxon>
        <taxon>Chaetothyriales</taxon>
        <taxon>Herpotrichiellaceae</taxon>
        <taxon>Fonsecaea</taxon>
    </lineage>
</organism>
<dbReference type="PIRSF" id="PIRSF006060">
    <property type="entry name" value="AA_transporter"/>
    <property type="match status" value="1"/>
</dbReference>
<reference evidence="10 11" key="1">
    <citation type="submission" date="2015-01" db="EMBL/GenBank/DDBJ databases">
        <title>The Genome Sequence of Fonsecaea multimorphosa CBS 102226.</title>
        <authorList>
            <consortium name="The Broad Institute Genomics Platform"/>
            <person name="Cuomo C."/>
            <person name="de Hoog S."/>
            <person name="Gorbushina A."/>
            <person name="Stielow B."/>
            <person name="Teixiera M."/>
            <person name="Abouelleil A."/>
            <person name="Chapman S.B."/>
            <person name="Priest M."/>
            <person name="Young S.K."/>
            <person name="Wortman J."/>
            <person name="Nusbaum C."/>
            <person name="Birren B."/>
        </authorList>
    </citation>
    <scope>NUCLEOTIDE SEQUENCE [LARGE SCALE GENOMIC DNA]</scope>
    <source>
        <strain evidence="10 11">CBS 102226</strain>
    </source>
</reference>
<gene>
    <name evidence="10" type="ORF">Z520_09234</name>
</gene>
<feature type="transmembrane region" description="Helical" evidence="8">
    <location>
        <begin position="321"/>
        <end position="342"/>
    </location>
</feature>
<accession>A0A0D2JWR9</accession>
<feature type="transmembrane region" description="Helical" evidence="8">
    <location>
        <begin position="168"/>
        <end position="190"/>
    </location>
</feature>
<feature type="region of interest" description="Disordered" evidence="7">
    <location>
        <begin position="1"/>
        <end position="53"/>
    </location>
</feature>
<evidence type="ECO:0000259" key="9">
    <source>
        <dbReference type="Pfam" id="PF00324"/>
    </source>
</evidence>
<evidence type="ECO:0000313" key="10">
    <source>
        <dbReference type="EMBL" id="KIX94924.1"/>
    </source>
</evidence>
<dbReference type="Pfam" id="PF00324">
    <property type="entry name" value="AA_permease"/>
    <property type="match status" value="1"/>
</dbReference>
<dbReference type="AlphaFoldDB" id="A0A0D2JWR9"/>
<dbReference type="EMBL" id="KN848084">
    <property type="protein sequence ID" value="KIX94924.1"/>
    <property type="molecule type" value="Genomic_DNA"/>
</dbReference>
<dbReference type="PROSITE" id="PS00218">
    <property type="entry name" value="AMINO_ACID_PERMEASE_1"/>
    <property type="match status" value="1"/>
</dbReference>
<keyword evidence="6 8" id="KW-0472">Membrane</keyword>
<dbReference type="PANTHER" id="PTHR43341">
    <property type="entry name" value="AMINO ACID PERMEASE"/>
    <property type="match status" value="1"/>
</dbReference>
<evidence type="ECO:0000256" key="5">
    <source>
        <dbReference type="ARBA" id="ARBA00022989"/>
    </source>
</evidence>
<feature type="transmembrane region" description="Helical" evidence="8">
    <location>
        <begin position="120"/>
        <end position="147"/>
    </location>
</feature>
<dbReference type="Proteomes" id="UP000053411">
    <property type="component" value="Unassembled WGS sequence"/>
</dbReference>
<dbReference type="InterPro" id="IPR004841">
    <property type="entry name" value="AA-permease/SLC12A_dom"/>
</dbReference>
<dbReference type="STRING" id="1442371.A0A0D2JWR9"/>
<feature type="transmembrane region" description="Helical" evidence="8">
    <location>
        <begin position="229"/>
        <end position="249"/>
    </location>
</feature>
<evidence type="ECO:0000256" key="8">
    <source>
        <dbReference type="SAM" id="Phobius"/>
    </source>
</evidence>
<name>A0A0D2JWR9_9EURO</name>
<feature type="transmembrane region" description="Helical" evidence="8">
    <location>
        <begin position="196"/>
        <end position="217"/>
    </location>
</feature>
<evidence type="ECO:0000256" key="3">
    <source>
        <dbReference type="ARBA" id="ARBA00022692"/>
    </source>
</evidence>
<keyword evidence="11" id="KW-1185">Reference proteome</keyword>
<dbReference type="PANTHER" id="PTHR43341:SF15">
    <property type="entry name" value="GENERAL AMINO ACID PERMEASE AGP2"/>
    <property type="match status" value="1"/>
</dbReference>
<evidence type="ECO:0000256" key="4">
    <source>
        <dbReference type="ARBA" id="ARBA00022970"/>
    </source>
</evidence>
<feature type="transmembrane region" description="Helical" evidence="8">
    <location>
        <begin position="452"/>
        <end position="473"/>
    </location>
</feature>
<feature type="transmembrane region" description="Helical" evidence="8">
    <location>
        <begin position="418"/>
        <end position="440"/>
    </location>
</feature>
<evidence type="ECO:0000256" key="7">
    <source>
        <dbReference type="SAM" id="MobiDB-lite"/>
    </source>
</evidence>
<feature type="compositionally biased region" description="Basic and acidic residues" evidence="7">
    <location>
        <begin position="34"/>
        <end position="46"/>
    </location>
</feature>
<dbReference type="GO" id="GO:0015171">
    <property type="term" value="F:amino acid transmembrane transporter activity"/>
    <property type="evidence" value="ECO:0007669"/>
    <property type="project" value="TreeGrafter"/>
</dbReference>
<proteinExistence type="predicted"/>
<sequence length="594" mass="66224">MSSAHDYGYGEKEHGMPPHAMDETPIARGVRTRSHSDGDNDEEHAVRRGSRKQSVVASIKANYGLAETPSYPGSIEVGYDSTHRKLKPRHIQLIGIGGTIGTALYVQIGRGLLNGGPGSLFLAFTIWCTFILCVTNCMAEMVTYLPISSPFIRFAGRYVDEAFGVAAGYNFFVFEAMLVPFEIVACNVIIHFWSDIVPAGGIIAIVIVCYALVNLFAVKWYGETEFWLALGKVLLIVGLIIYTFIAMLGGNPLGDRFGFRYWNDPGSFTELYYDGSLGRFLGFLQCLIQASFTIAGPDYVSMAAGEAENPRKVLPKAYKAVFYRLTAFFMLGSLCVGILVPYNDAELTEAFSTGKPGAAASPYVVSMNRLRIKVLPHIVNAMVLGSAFSAGNSYVYCASRSLFGLALEGKAPKIFTRCTRNGVPVYCVALVLLISLLSFLQVSNDAAVVLSWFVNLVTASQLINFSVMAFTFLKFKRALEAQGIDRNTLPYKSWWQPFSAYYALTGCFIMTFVGGYTVFLPGFWDVPTFFFSYTMIGVFPVLFVFWKLYKKTKWMEPHEVDLARDMEEIAEYERNYVPRPPRNTFMKYFDKIFS</sequence>
<comment type="subcellular location">
    <subcellularLocation>
        <location evidence="1">Membrane</location>
        <topology evidence="1">Multi-pass membrane protein</topology>
    </subcellularLocation>
</comment>